<keyword evidence="2" id="KW-0520">NAD</keyword>
<dbReference type="PANTHER" id="PTHR48075">
    <property type="entry name" value="3-HYDROXYACYL-COA DEHYDROGENASE FAMILY PROTEIN"/>
    <property type="match status" value="1"/>
</dbReference>
<dbReference type="Pfam" id="PF00725">
    <property type="entry name" value="3HCDH"/>
    <property type="match status" value="1"/>
</dbReference>
<dbReference type="FunFam" id="3.40.50.720:FF:000009">
    <property type="entry name" value="Fatty oxidation complex, alpha subunit"/>
    <property type="match status" value="1"/>
</dbReference>
<name>A0A2A5WKW8_9GAMM</name>
<dbReference type="InterPro" id="IPR006108">
    <property type="entry name" value="3HC_DH_C"/>
</dbReference>
<feature type="site" description="Important for catalytic activity" evidence="3">
    <location>
        <position position="148"/>
    </location>
</feature>
<comment type="caution">
    <text evidence="6">The sequence shown here is derived from an EMBL/GenBank/DDBJ whole genome shotgun (WGS) entry which is preliminary data.</text>
</comment>
<evidence type="ECO:0000256" key="1">
    <source>
        <dbReference type="ARBA" id="ARBA00023002"/>
    </source>
</evidence>
<dbReference type="PIRSF" id="PIRSF000105">
    <property type="entry name" value="HCDH"/>
    <property type="match status" value="1"/>
</dbReference>
<dbReference type="Gene3D" id="1.10.1040.10">
    <property type="entry name" value="N-(1-d-carboxylethyl)-l-norvaline Dehydrogenase, domain 2"/>
    <property type="match status" value="1"/>
</dbReference>
<feature type="domain" description="3-hydroxyacyl-CoA dehydrogenase NAD binding" evidence="5">
    <location>
        <begin position="8"/>
        <end position="191"/>
    </location>
</feature>
<dbReference type="AlphaFoldDB" id="A0A2A5WKW8"/>
<dbReference type="Pfam" id="PF02737">
    <property type="entry name" value="3HCDH_N"/>
    <property type="match status" value="1"/>
</dbReference>
<evidence type="ECO:0000313" key="6">
    <source>
        <dbReference type="EMBL" id="PDH37170.1"/>
    </source>
</evidence>
<dbReference type="SUPFAM" id="SSF51735">
    <property type="entry name" value="NAD(P)-binding Rossmann-fold domains"/>
    <property type="match status" value="1"/>
</dbReference>
<sequence>MKLEDVKHIAVIGGGVMGGGIAQIHAAGGYRVTIRDLTDQIIKDTRHELHDGKWGVKRAVERGKMGFDMAQQVIDNVDFTTDLADLADVDLIIEAVPEKLELKQDVFEELDKAIKPEAIFASNTSGFVIREIAANVSDNRKSRFIGLHYSNPVPIMTMVEIVTTPETSEEVIETAVGISKAAGRDISMVKDAPGTYGFILNRVFAAAYREAKTIVDDGLATPEDVDRAMITGRNWPAGFFGHRGGIGKQW</sequence>
<feature type="domain" description="3-hydroxyacyl-CoA dehydrogenase C-terminal" evidence="4">
    <location>
        <begin position="197"/>
        <end position="241"/>
    </location>
</feature>
<gene>
    <name evidence="6" type="ORF">CNE99_08570</name>
</gene>
<dbReference type="EMBL" id="NTKD01000052">
    <property type="protein sequence ID" value="PDH37170.1"/>
    <property type="molecule type" value="Genomic_DNA"/>
</dbReference>
<dbReference type="InterPro" id="IPR022694">
    <property type="entry name" value="3-OHacyl-CoA_DH"/>
</dbReference>
<organism evidence="6 7">
    <name type="scientific">OM182 bacterium MED-G24</name>
    <dbReference type="NCBI Taxonomy" id="1986255"/>
    <lineage>
        <taxon>Bacteria</taxon>
        <taxon>Pseudomonadati</taxon>
        <taxon>Pseudomonadota</taxon>
        <taxon>Gammaproteobacteria</taxon>
        <taxon>OMG group</taxon>
        <taxon>OM182 clade</taxon>
    </lineage>
</organism>
<dbReference type="InterPro" id="IPR013328">
    <property type="entry name" value="6PGD_dom2"/>
</dbReference>
<evidence type="ECO:0000313" key="7">
    <source>
        <dbReference type="Proteomes" id="UP000219327"/>
    </source>
</evidence>
<evidence type="ECO:0000259" key="4">
    <source>
        <dbReference type="Pfam" id="PF00725"/>
    </source>
</evidence>
<dbReference type="GO" id="GO:0070403">
    <property type="term" value="F:NAD+ binding"/>
    <property type="evidence" value="ECO:0007669"/>
    <property type="project" value="InterPro"/>
</dbReference>
<dbReference type="PANTHER" id="PTHR48075:SF5">
    <property type="entry name" value="3-HYDROXYBUTYRYL-COA DEHYDROGENASE"/>
    <property type="match status" value="1"/>
</dbReference>
<dbReference type="GO" id="GO:0006631">
    <property type="term" value="P:fatty acid metabolic process"/>
    <property type="evidence" value="ECO:0007669"/>
    <property type="project" value="InterPro"/>
</dbReference>
<dbReference type="GO" id="GO:0016616">
    <property type="term" value="F:oxidoreductase activity, acting on the CH-OH group of donors, NAD or NADP as acceptor"/>
    <property type="evidence" value="ECO:0007669"/>
    <property type="project" value="InterPro"/>
</dbReference>
<dbReference type="InterPro" id="IPR036291">
    <property type="entry name" value="NAD(P)-bd_dom_sf"/>
</dbReference>
<accession>A0A2A5WKW8</accession>
<reference evidence="6 7" key="1">
    <citation type="submission" date="2017-08" db="EMBL/GenBank/DDBJ databases">
        <title>Fine stratification of microbial communities through a metagenomic profile of the photic zone.</title>
        <authorList>
            <person name="Haro-Moreno J.M."/>
            <person name="Lopez-Perez M."/>
            <person name="De La Torre J."/>
            <person name="Picazo A."/>
            <person name="Camacho A."/>
            <person name="Rodriguez-Valera F."/>
        </authorList>
    </citation>
    <scope>NUCLEOTIDE SEQUENCE [LARGE SCALE GENOMIC DNA]</scope>
    <source>
        <strain evidence="6">MED-G24</strain>
    </source>
</reference>
<evidence type="ECO:0000256" key="2">
    <source>
        <dbReference type="ARBA" id="ARBA00023027"/>
    </source>
</evidence>
<dbReference type="InterPro" id="IPR008927">
    <property type="entry name" value="6-PGluconate_DH-like_C_sf"/>
</dbReference>
<dbReference type="InterPro" id="IPR006176">
    <property type="entry name" value="3-OHacyl-CoA_DH_NAD-bd"/>
</dbReference>
<protein>
    <submittedName>
        <fullName evidence="6">3-hydroxyacyl-CoA dehydrogenase</fullName>
    </submittedName>
</protein>
<keyword evidence="1" id="KW-0560">Oxidoreductase</keyword>
<evidence type="ECO:0000259" key="5">
    <source>
        <dbReference type="Pfam" id="PF02737"/>
    </source>
</evidence>
<dbReference type="Gene3D" id="3.40.50.720">
    <property type="entry name" value="NAD(P)-binding Rossmann-like Domain"/>
    <property type="match status" value="1"/>
</dbReference>
<evidence type="ECO:0000256" key="3">
    <source>
        <dbReference type="PIRSR" id="PIRSR000105-1"/>
    </source>
</evidence>
<dbReference type="SUPFAM" id="SSF48179">
    <property type="entry name" value="6-phosphogluconate dehydrogenase C-terminal domain-like"/>
    <property type="match status" value="1"/>
</dbReference>
<dbReference type="Proteomes" id="UP000219327">
    <property type="component" value="Unassembled WGS sequence"/>
</dbReference>
<proteinExistence type="predicted"/>